<dbReference type="AlphaFoldDB" id="A0A6A6LKQ0"/>
<evidence type="ECO:0000256" key="1">
    <source>
        <dbReference type="SAM" id="SignalP"/>
    </source>
</evidence>
<dbReference type="PANTHER" id="PTHR33491">
    <property type="entry name" value="OSJNBA0016N04.9 PROTEIN"/>
    <property type="match status" value="1"/>
</dbReference>
<feature type="chain" id="PRO_5025605297" description="Wall-associated receptor kinase galacturonan-binding domain-containing protein" evidence="1">
    <location>
        <begin position="25"/>
        <end position="133"/>
    </location>
</feature>
<sequence length="133" mass="14855">MVAELVRQVSFSLALLLTIELAIAAPPMSKLKCKDHCGNISIPYPSEWGYRQKSNNILELFGRKGDEPINLTGSPFYISTWNSFIAVGCDIRALLMDDPLLRIGCDSRCHGQKDIDLREMLPKPQTIDSDGIF</sequence>
<dbReference type="EMBL" id="JAAGAX010000010">
    <property type="protein sequence ID" value="KAF2301574.1"/>
    <property type="molecule type" value="Genomic_DNA"/>
</dbReference>
<organism evidence="2 3">
    <name type="scientific">Hevea brasiliensis</name>
    <name type="common">Para rubber tree</name>
    <name type="synonym">Siphonia brasiliensis</name>
    <dbReference type="NCBI Taxonomy" id="3981"/>
    <lineage>
        <taxon>Eukaryota</taxon>
        <taxon>Viridiplantae</taxon>
        <taxon>Streptophyta</taxon>
        <taxon>Embryophyta</taxon>
        <taxon>Tracheophyta</taxon>
        <taxon>Spermatophyta</taxon>
        <taxon>Magnoliopsida</taxon>
        <taxon>eudicotyledons</taxon>
        <taxon>Gunneridae</taxon>
        <taxon>Pentapetalae</taxon>
        <taxon>rosids</taxon>
        <taxon>fabids</taxon>
        <taxon>Malpighiales</taxon>
        <taxon>Euphorbiaceae</taxon>
        <taxon>Crotonoideae</taxon>
        <taxon>Micrandreae</taxon>
        <taxon>Hevea</taxon>
    </lineage>
</organism>
<dbReference type="Proteomes" id="UP000467840">
    <property type="component" value="Chromosome 4"/>
</dbReference>
<name>A0A6A6LKQ0_HEVBR</name>
<comment type="caution">
    <text evidence="2">The sequence shown here is derived from an EMBL/GenBank/DDBJ whole genome shotgun (WGS) entry which is preliminary data.</text>
</comment>
<keyword evidence="3" id="KW-1185">Reference proteome</keyword>
<keyword evidence="1" id="KW-0732">Signal</keyword>
<evidence type="ECO:0000313" key="2">
    <source>
        <dbReference type="EMBL" id="KAF2301574.1"/>
    </source>
</evidence>
<feature type="signal peptide" evidence="1">
    <location>
        <begin position="1"/>
        <end position="24"/>
    </location>
</feature>
<evidence type="ECO:0008006" key="4">
    <source>
        <dbReference type="Google" id="ProtNLM"/>
    </source>
</evidence>
<evidence type="ECO:0000313" key="3">
    <source>
        <dbReference type="Proteomes" id="UP000467840"/>
    </source>
</evidence>
<accession>A0A6A6LKQ0</accession>
<gene>
    <name evidence="2" type="ORF">GH714_026717</name>
</gene>
<proteinExistence type="predicted"/>
<protein>
    <recommendedName>
        <fullName evidence="4">Wall-associated receptor kinase galacturonan-binding domain-containing protein</fullName>
    </recommendedName>
</protein>
<reference evidence="2 3" key="1">
    <citation type="journal article" date="2020" name="Mol. Plant">
        <title>The Chromosome-Based Rubber Tree Genome Provides New Insights into Spurge Genome Evolution and Rubber Biosynthesis.</title>
        <authorList>
            <person name="Liu J."/>
            <person name="Shi C."/>
            <person name="Shi C.C."/>
            <person name="Li W."/>
            <person name="Zhang Q.J."/>
            <person name="Zhang Y."/>
            <person name="Li K."/>
            <person name="Lu H.F."/>
            <person name="Shi C."/>
            <person name="Zhu S.T."/>
            <person name="Xiao Z.Y."/>
            <person name="Nan H."/>
            <person name="Yue Y."/>
            <person name="Zhu X.G."/>
            <person name="Wu Y."/>
            <person name="Hong X.N."/>
            <person name="Fan G.Y."/>
            <person name="Tong Y."/>
            <person name="Zhang D."/>
            <person name="Mao C.L."/>
            <person name="Liu Y.L."/>
            <person name="Hao S.J."/>
            <person name="Liu W.Q."/>
            <person name="Lv M.Q."/>
            <person name="Zhang H.B."/>
            <person name="Liu Y."/>
            <person name="Hu-Tang G.R."/>
            <person name="Wang J.P."/>
            <person name="Wang J.H."/>
            <person name="Sun Y.H."/>
            <person name="Ni S.B."/>
            <person name="Chen W.B."/>
            <person name="Zhang X.C."/>
            <person name="Jiao Y.N."/>
            <person name="Eichler E.E."/>
            <person name="Li G.H."/>
            <person name="Liu X."/>
            <person name="Gao L.Z."/>
        </authorList>
    </citation>
    <scope>NUCLEOTIDE SEQUENCE [LARGE SCALE GENOMIC DNA]</scope>
    <source>
        <strain evidence="3">cv. GT1</strain>
        <tissue evidence="2">Leaf</tissue>
    </source>
</reference>